<proteinExistence type="inferred from homology"/>
<gene>
    <name evidence="3" type="ORF">SAMN05444142_10918</name>
</gene>
<reference evidence="3 4" key="1">
    <citation type="submission" date="2016-11" db="EMBL/GenBank/DDBJ databases">
        <authorList>
            <person name="Varghese N."/>
            <person name="Submissions S."/>
        </authorList>
    </citation>
    <scope>NUCLEOTIDE SEQUENCE [LARGE SCALE GENOMIC DNA]</scope>
    <source>
        <strain evidence="3 4">DSM 29620</strain>
    </source>
</reference>
<protein>
    <submittedName>
        <fullName evidence="3">Universal stress protein family protein</fullName>
    </submittedName>
</protein>
<dbReference type="PANTHER" id="PTHR46268:SF15">
    <property type="entry name" value="UNIVERSAL STRESS PROTEIN HP_0031"/>
    <property type="match status" value="1"/>
</dbReference>
<dbReference type="OrthoDB" id="9804721at2"/>
<dbReference type="Pfam" id="PF00582">
    <property type="entry name" value="Usp"/>
    <property type="match status" value="1"/>
</dbReference>
<dbReference type="PANTHER" id="PTHR46268">
    <property type="entry name" value="STRESS RESPONSE PROTEIN NHAX"/>
    <property type="match status" value="1"/>
</dbReference>
<keyword evidence="4" id="KW-1185">Reference proteome</keyword>
<evidence type="ECO:0000313" key="3">
    <source>
        <dbReference type="EMBL" id="SHK76750.1"/>
    </source>
</evidence>
<dbReference type="InterPro" id="IPR006016">
    <property type="entry name" value="UspA"/>
</dbReference>
<evidence type="ECO:0000256" key="1">
    <source>
        <dbReference type="ARBA" id="ARBA00008791"/>
    </source>
</evidence>
<comment type="similarity">
    <text evidence="1">Belongs to the universal stress protein A family.</text>
</comment>
<dbReference type="Proteomes" id="UP000324252">
    <property type="component" value="Unassembled WGS sequence"/>
</dbReference>
<organism evidence="3 4">
    <name type="scientific">Lutimaribacter pacificus</name>
    <dbReference type="NCBI Taxonomy" id="391948"/>
    <lineage>
        <taxon>Bacteria</taxon>
        <taxon>Pseudomonadati</taxon>
        <taxon>Pseudomonadota</taxon>
        <taxon>Alphaproteobacteria</taxon>
        <taxon>Rhodobacterales</taxon>
        <taxon>Roseobacteraceae</taxon>
        <taxon>Lutimaribacter</taxon>
    </lineage>
</organism>
<dbReference type="RefSeq" id="WP_149789329.1">
    <property type="nucleotide sequence ID" value="NZ_FNIO01000009.1"/>
</dbReference>
<feature type="domain" description="UspA" evidence="2">
    <location>
        <begin position="204"/>
        <end position="272"/>
    </location>
</feature>
<sequence>MSLKNLLLAYSGEASFASSLAHAIRLARHHDAWITAIMRNGPSYIDRYGAGLTDALRAQLLSSEEADVKTAVTLFRDAVGAAGLDHRAEFLLPDQTGGLRPSEMARHYDLVITGPQSDLPGEEHHAASPDLIALRSGRPVVVVPGGYDAATLTDHVLVAWDDKRSVARALGDAMGILEGKRQATILTVGGARPATPADGGIMRHLERHGIAAQHLHKTHRGRNVASVIKDTADEVGAGLIVMGAYEHSKLTQDLFGGVTHEVIRTTRVPVFMSH</sequence>
<name>A0A1H0M1Q8_9RHOB</name>
<evidence type="ECO:0000259" key="2">
    <source>
        <dbReference type="Pfam" id="PF00582"/>
    </source>
</evidence>
<dbReference type="AlphaFoldDB" id="A0A1H0M1Q8"/>
<dbReference type="CDD" id="cd00293">
    <property type="entry name" value="USP-like"/>
    <property type="match status" value="1"/>
</dbReference>
<evidence type="ECO:0000313" key="4">
    <source>
        <dbReference type="Proteomes" id="UP000324252"/>
    </source>
</evidence>
<dbReference type="SUPFAM" id="SSF52402">
    <property type="entry name" value="Adenine nucleotide alpha hydrolases-like"/>
    <property type="match status" value="2"/>
</dbReference>
<dbReference type="EMBL" id="FQZZ01000009">
    <property type="protein sequence ID" value="SHK76750.1"/>
    <property type="molecule type" value="Genomic_DNA"/>
</dbReference>
<dbReference type="Gene3D" id="3.40.50.12370">
    <property type="match status" value="1"/>
</dbReference>
<accession>A0A1H0M1Q8</accession>